<reference evidence="2" key="1">
    <citation type="submission" date="2020-07" db="EMBL/GenBank/DDBJ databases">
        <title>Multicomponent nature underlies the extraordinary mechanical properties of spider dragline silk.</title>
        <authorList>
            <person name="Kono N."/>
            <person name="Nakamura H."/>
            <person name="Mori M."/>
            <person name="Yoshida Y."/>
            <person name="Ohtoshi R."/>
            <person name="Malay A.D."/>
            <person name="Moran D.A.P."/>
            <person name="Tomita M."/>
            <person name="Numata K."/>
            <person name="Arakawa K."/>
        </authorList>
    </citation>
    <scope>NUCLEOTIDE SEQUENCE</scope>
</reference>
<keyword evidence="3" id="KW-1185">Reference proteome</keyword>
<name>A0A8X6GUS5_TRICU</name>
<evidence type="ECO:0000313" key="2">
    <source>
        <dbReference type="EMBL" id="GFR11638.1"/>
    </source>
</evidence>
<evidence type="ECO:0000313" key="3">
    <source>
        <dbReference type="Proteomes" id="UP000887116"/>
    </source>
</evidence>
<sequence>MSGISDEIAPLLQSLGITDSILLICSQMLSDKQEVLSRYFTLFEAVQLLEGIMKNPMNQQHVISKLLKKVVNWPKYRPWQEKSLETAPAHLSDARLPADPDRPCAQGREKSLERSER</sequence>
<dbReference type="AlphaFoldDB" id="A0A8X6GUS5"/>
<gene>
    <name evidence="2" type="ORF">TNCT_729001</name>
</gene>
<feature type="compositionally biased region" description="Basic and acidic residues" evidence="1">
    <location>
        <begin position="92"/>
        <end position="117"/>
    </location>
</feature>
<dbReference type="Proteomes" id="UP000887116">
    <property type="component" value="Unassembled WGS sequence"/>
</dbReference>
<dbReference type="EMBL" id="BMAO01006797">
    <property type="protein sequence ID" value="GFR11638.1"/>
    <property type="molecule type" value="Genomic_DNA"/>
</dbReference>
<comment type="caution">
    <text evidence="2">The sequence shown here is derived from an EMBL/GenBank/DDBJ whole genome shotgun (WGS) entry which is preliminary data.</text>
</comment>
<proteinExistence type="predicted"/>
<protein>
    <submittedName>
        <fullName evidence="2">Uncharacterized protein</fullName>
    </submittedName>
</protein>
<accession>A0A8X6GUS5</accession>
<evidence type="ECO:0000256" key="1">
    <source>
        <dbReference type="SAM" id="MobiDB-lite"/>
    </source>
</evidence>
<organism evidence="2 3">
    <name type="scientific">Trichonephila clavata</name>
    <name type="common">Joro spider</name>
    <name type="synonym">Nephila clavata</name>
    <dbReference type="NCBI Taxonomy" id="2740835"/>
    <lineage>
        <taxon>Eukaryota</taxon>
        <taxon>Metazoa</taxon>
        <taxon>Ecdysozoa</taxon>
        <taxon>Arthropoda</taxon>
        <taxon>Chelicerata</taxon>
        <taxon>Arachnida</taxon>
        <taxon>Araneae</taxon>
        <taxon>Araneomorphae</taxon>
        <taxon>Entelegynae</taxon>
        <taxon>Araneoidea</taxon>
        <taxon>Nephilidae</taxon>
        <taxon>Trichonephila</taxon>
    </lineage>
</organism>
<feature type="region of interest" description="Disordered" evidence="1">
    <location>
        <begin position="88"/>
        <end position="117"/>
    </location>
</feature>